<keyword evidence="1" id="KW-0812">Transmembrane</keyword>
<reference evidence="3 4" key="1">
    <citation type="submission" date="2021-02" db="EMBL/GenBank/DDBJ databases">
        <title>Draft Genome Sequences of 5 Vibrio neptunius Strains Isolated From of Bivalve Hatcheries.</title>
        <authorList>
            <person name="Galvis F."/>
            <person name="Barja J.L."/>
            <person name="Lemos M.L."/>
            <person name="Balado M."/>
        </authorList>
    </citation>
    <scope>NUCLEOTIDE SEQUENCE [LARGE SCALE GENOMIC DNA]</scope>
    <source>
        <strain evidence="3 4">PP-145.98</strain>
    </source>
</reference>
<feature type="chain" id="PRO_5046188435" description="Phage coat protein" evidence="2">
    <location>
        <begin position="32"/>
        <end position="79"/>
    </location>
</feature>
<evidence type="ECO:0000313" key="4">
    <source>
        <dbReference type="Proteomes" id="UP000779070"/>
    </source>
</evidence>
<gene>
    <name evidence="3" type="ORF">JYA62_23955</name>
</gene>
<keyword evidence="1" id="KW-0472">Membrane</keyword>
<keyword evidence="4" id="KW-1185">Reference proteome</keyword>
<proteinExistence type="predicted"/>
<dbReference type="EMBL" id="JAFHLB010000068">
    <property type="protein sequence ID" value="MBN3580668.1"/>
    <property type="molecule type" value="Genomic_DNA"/>
</dbReference>
<sequence>MKNAVVSLKKVVSNKYAQAGAALAVSVPALAEDTNPNLAAIQKGIDSGKEMVSLTTSGIIAMAAISFGVGMVIMWLAKR</sequence>
<name>A0ABS3A8I1_9VIBR</name>
<feature type="signal peptide" evidence="2">
    <location>
        <begin position="1"/>
        <end position="31"/>
    </location>
</feature>
<dbReference type="Proteomes" id="UP000779070">
    <property type="component" value="Unassembled WGS sequence"/>
</dbReference>
<organism evidence="3 4">
    <name type="scientific">Vibrio neptunius</name>
    <dbReference type="NCBI Taxonomy" id="170651"/>
    <lineage>
        <taxon>Bacteria</taxon>
        <taxon>Pseudomonadati</taxon>
        <taxon>Pseudomonadota</taxon>
        <taxon>Gammaproteobacteria</taxon>
        <taxon>Vibrionales</taxon>
        <taxon>Vibrionaceae</taxon>
        <taxon>Vibrio</taxon>
    </lineage>
</organism>
<accession>A0ABS3A8I1</accession>
<evidence type="ECO:0008006" key="5">
    <source>
        <dbReference type="Google" id="ProtNLM"/>
    </source>
</evidence>
<dbReference type="RefSeq" id="WP_206372309.1">
    <property type="nucleotide sequence ID" value="NZ_CAWPTM010000143.1"/>
</dbReference>
<evidence type="ECO:0000256" key="1">
    <source>
        <dbReference type="SAM" id="Phobius"/>
    </source>
</evidence>
<keyword evidence="2" id="KW-0732">Signal</keyword>
<protein>
    <recommendedName>
        <fullName evidence="5">Phage coat protein</fullName>
    </recommendedName>
</protein>
<comment type="caution">
    <text evidence="3">The sequence shown here is derived from an EMBL/GenBank/DDBJ whole genome shotgun (WGS) entry which is preliminary data.</text>
</comment>
<evidence type="ECO:0000256" key="2">
    <source>
        <dbReference type="SAM" id="SignalP"/>
    </source>
</evidence>
<feature type="transmembrane region" description="Helical" evidence="1">
    <location>
        <begin position="55"/>
        <end position="77"/>
    </location>
</feature>
<keyword evidence="1" id="KW-1133">Transmembrane helix</keyword>
<evidence type="ECO:0000313" key="3">
    <source>
        <dbReference type="EMBL" id="MBN3580668.1"/>
    </source>
</evidence>